<dbReference type="NCBIfam" id="TIGR01484">
    <property type="entry name" value="HAD-SF-IIB"/>
    <property type="match status" value="1"/>
</dbReference>
<evidence type="ECO:0000313" key="1">
    <source>
        <dbReference type="EMBL" id="AXK50999.1"/>
    </source>
</evidence>
<protein>
    <submittedName>
        <fullName evidence="1">HAD superfamily hydrolase</fullName>
    </submittedName>
</protein>
<keyword evidence="2" id="KW-1185">Reference proteome</keyword>
<keyword evidence="1" id="KW-0378">Hydrolase</keyword>
<dbReference type="InterPro" id="IPR023214">
    <property type="entry name" value="HAD_sf"/>
</dbReference>
<gene>
    <name evidence="1" type="ORF">SALLE_v1c03250</name>
</gene>
<dbReference type="PANTHER" id="PTHR10000">
    <property type="entry name" value="PHOSPHOSERINE PHOSPHATASE"/>
    <property type="match status" value="1"/>
</dbReference>
<dbReference type="OrthoDB" id="9781413at2"/>
<evidence type="ECO:0000313" key="2">
    <source>
        <dbReference type="Proteomes" id="UP000254792"/>
    </source>
</evidence>
<dbReference type="Proteomes" id="UP000254792">
    <property type="component" value="Chromosome"/>
</dbReference>
<dbReference type="PANTHER" id="PTHR10000:SF8">
    <property type="entry name" value="HAD SUPERFAMILY HYDROLASE-LIKE, TYPE 3"/>
    <property type="match status" value="1"/>
</dbReference>
<dbReference type="Gene3D" id="3.30.1240.10">
    <property type="match status" value="1"/>
</dbReference>
<dbReference type="InterPro" id="IPR036412">
    <property type="entry name" value="HAD-like_sf"/>
</dbReference>
<dbReference type="GO" id="GO:0016791">
    <property type="term" value="F:phosphatase activity"/>
    <property type="evidence" value="ECO:0007669"/>
    <property type="project" value="TreeGrafter"/>
</dbReference>
<dbReference type="RefSeq" id="WP_115557916.1">
    <property type="nucleotide sequence ID" value="NZ_CP031376.1"/>
</dbReference>
<sequence>MKLQHLDKKRLILVDLDGTALVKGGMGMHPKTVEVLKKAEKDGHRVCIVTGRPHRASIRFYRELGLSSLLTNFDGAHIHDPLKRMFKRMVLPISYETVTGVINDPIIKESVDNILIENYNRAVVMKKDSFLENFFHLDDVEDDEYFIADPYEVWAGPSTNVVLTLKSPELKDNVLRRLEAFKNTIKVQTGTVYGHLDDENRSMITLTNKLVNKGFVSNILAQYYNKDIRDVIAFGDQMNDYDMIQLVGYGVAMKNGNDDLKAVASGITHETNDQGGVGFFLEKLLAGEEV</sequence>
<dbReference type="GO" id="GO:0000287">
    <property type="term" value="F:magnesium ion binding"/>
    <property type="evidence" value="ECO:0007669"/>
    <property type="project" value="TreeGrafter"/>
</dbReference>
<dbReference type="AlphaFoldDB" id="A0A345Z320"/>
<dbReference type="Gene3D" id="3.40.50.1000">
    <property type="entry name" value="HAD superfamily/HAD-like"/>
    <property type="match status" value="1"/>
</dbReference>
<proteinExistence type="predicted"/>
<name>A0A345Z320_9MOLU</name>
<dbReference type="KEGG" id="salx:SALLE_v1c03250"/>
<dbReference type="EMBL" id="CP031376">
    <property type="protein sequence ID" value="AXK50999.1"/>
    <property type="molecule type" value="Genomic_DNA"/>
</dbReference>
<dbReference type="Pfam" id="PF08282">
    <property type="entry name" value="Hydrolase_3"/>
    <property type="match status" value="1"/>
</dbReference>
<dbReference type="InterPro" id="IPR006379">
    <property type="entry name" value="HAD-SF_hydro_IIB"/>
</dbReference>
<dbReference type="SUPFAM" id="SSF56784">
    <property type="entry name" value="HAD-like"/>
    <property type="match status" value="1"/>
</dbReference>
<dbReference type="GO" id="GO:0005829">
    <property type="term" value="C:cytosol"/>
    <property type="evidence" value="ECO:0007669"/>
    <property type="project" value="TreeGrafter"/>
</dbReference>
<organism evidence="1 2">
    <name type="scientific">Spiroplasma alleghenense</name>
    <dbReference type="NCBI Taxonomy" id="216931"/>
    <lineage>
        <taxon>Bacteria</taxon>
        <taxon>Bacillati</taxon>
        <taxon>Mycoplasmatota</taxon>
        <taxon>Mollicutes</taxon>
        <taxon>Entomoplasmatales</taxon>
        <taxon>Spiroplasmataceae</taxon>
        <taxon>Spiroplasma</taxon>
    </lineage>
</organism>
<reference evidence="1 2" key="1">
    <citation type="submission" date="2018-07" db="EMBL/GenBank/DDBJ databases">
        <title>Complete genome sequence of Spiroplasma alleghenense PLHS-1 (ATCC 51752).</title>
        <authorList>
            <person name="Chou L."/>
            <person name="Lee T.-Y."/>
            <person name="Tsai Y.-M."/>
            <person name="Kuo C.-H."/>
        </authorList>
    </citation>
    <scope>NUCLEOTIDE SEQUENCE [LARGE SCALE GENOMIC DNA]</scope>
    <source>
        <strain evidence="1 2">PLHS-1</strain>
    </source>
</reference>
<dbReference type="PROSITE" id="PS01229">
    <property type="entry name" value="COF_2"/>
    <property type="match status" value="1"/>
</dbReference>
<accession>A0A345Z320</accession>